<evidence type="ECO:0000313" key="3">
    <source>
        <dbReference type="Proteomes" id="UP000001302"/>
    </source>
</evidence>
<feature type="transmembrane region" description="Helical" evidence="1">
    <location>
        <begin position="54"/>
        <end position="73"/>
    </location>
</feature>
<dbReference type="RefSeq" id="WP_013301575.1">
    <property type="nucleotide sequence ID" value="NC_014414.1"/>
</dbReference>
<dbReference type="HOGENOM" id="CLU_2047417_0_0_5"/>
<gene>
    <name evidence="2" type="ordered locus">PB2503_12819</name>
</gene>
<dbReference type="STRING" id="314260.PB2503_12819"/>
<feature type="transmembrane region" description="Helical" evidence="1">
    <location>
        <begin position="98"/>
        <end position="118"/>
    </location>
</feature>
<keyword evidence="3" id="KW-1185">Reference proteome</keyword>
<reference evidence="2 3" key="2">
    <citation type="journal article" date="2011" name="J. Bacteriol.">
        <title>Complete genome sequence of strain HTCC2503T of Parvularcula bermudensis, the type species of the order "Parvularculales" in the class Alphaproteobacteria.</title>
        <authorList>
            <person name="Oh H.M."/>
            <person name="Kang I."/>
            <person name="Vergin K.L."/>
            <person name="Kang D."/>
            <person name="Rhee K.H."/>
            <person name="Giovannoni S.J."/>
            <person name="Cho J.C."/>
        </authorList>
    </citation>
    <scope>NUCLEOTIDE SEQUENCE [LARGE SCALE GENOMIC DNA]</scope>
    <source>
        <strain evidence="3">ATCC BAA-594 / HTCC2503 / KCTC 12087</strain>
    </source>
</reference>
<name>E0TG30_PARBH</name>
<protein>
    <submittedName>
        <fullName evidence="2">Uncharacterized protein</fullName>
    </submittedName>
</protein>
<feature type="transmembrane region" description="Helical" evidence="1">
    <location>
        <begin position="23"/>
        <end position="47"/>
    </location>
</feature>
<accession>E0TG30</accession>
<reference evidence="3" key="1">
    <citation type="submission" date="2010-08" db="EMBL/GenBank/DDBJ databases">
        <title>Genome sequence of Parvularcula bermudensis HTCC2503.</title>
        <authorList>
            <person name="Kang D.-M."/>
            <person name="Oh H.-M."/>
            <person name="Cho J.-C."/>
        </authorList>
    </citation>
    <scope>NUCLEOTIDE SEQUENCE [LARGE SCALE GENOMIC DNA]</scope>
    <source>
        <strain evidence="3">ATCC BAA-594 / HTCC2503 / KCTC 12087</strain>
    </source>
</reference>
<dbReference type="AlphaFoldDB" id="E0TG30"/>
<evidence type="ECO:0000256" key="1">
    <source>
        <dbReference type="SAM" id="Phobius"/>
    </source>
</evidence>
<keyword evidence="1" id="KW-1133">Transmembrane helix</keyword>
<sequence>MFFEIVNDLVTAVRGVVEPPVSLTLLALMSAVALIQGLTMNSLFALWGKAGQGLIFLALSWFAIMGLASSARFSVDHWNELGITAWNTLLAQSIEDMLGLYLVLAILILAVWGVKALVNR</sequence>
<keyword evidence="1" id="KW-0472">Membrane</keyword>
<keyword evidence="1" id="KW-0812">Transmembrane</keyword>
<proteinExistence type="predicted"/>
<dbReference type="EMBL" id="CP002156">
    <property type="protein sequence ID" value="ADM10601.1"/>
    <property type="molecule type" value="Genomic_DNA"/>
</dbReference>
<evidence type="ECO:0000313" key="2">
    <source>
        <dbReference type="EMBL" id="ADM10601.1"/>
    </source>
</evidence>
<dbReference type="KEGG" id="pbr:PB2503_12819"/>
<dbReference type="Proteomes" id="UP000001302">
    <property type="component" value="Chromosome"/>
</dbReference>
<organism evidence="2 3">
    <name type="scientific">Parvularcula bermudensis (strain ATCC BAA-594 / HTCC2503 / KCTC 12087)</name>
    <dbReference type="NCBI Taxonomy" id="314260"/>
    <lineage>
        <taxon>Bacteria</taxon>
        <taxon>Pseudomonadati</taxon>
        <taxon>Pseudomonadota</taxon>
        <taxon>Alphaproteobacteria</taxon>
        <taxon>Parvularculales</taxon>
        <taxon>Parvularculaceae</taxon>
        <taxon>Parvularcula</taxon>
    </lineage>
</organism>